<dbReference type="Pfam" id="PF22758">
    <property type="entry name" value="Phage_cement"/>
    <property type="match status" value="1"/>
</dbReference>
<proteinExistence type="predicted"/>
<dbReference type="InterPro" id="IPR054438">
    <property type="entry name" value="Struct_cement_gp24/gp6"/>
</dbReference>
<organism evidence="1 2">
    <name type="scientific">Escherichia phage vB_EcoS_MM01</name>
    <dbReference type="NCBI Taxonomy" id="2508188"/>
    <lineage>
        <taxon>Viruses</taxon>
        <taxon>Duplodnaviria</taxon>
        <taxon>Heunggongvirae</taxon>
        <taxon>Uroviricota</taxon>
        <taxon>Caudoviricetes</taxon>
        <taxon>Drexlerviridae</taxon>
        <taxon>Braunvirinae</taxon>
        <taxon>Inhoffenstrassevirus</taxon>
        <taxon>Inhoffenstrassevirus MM01</taxon>
    </lineage>
</organism>
<keyword evidence="2" id="KW-1185">Reference proteome</keyword>
<dbReference type="EMBL" id="MK373793">
    <property type="protein sequence ID" value="QBQ80852.1"/>
    <property type="molecule type" value="Genomic_DNA"/>
</dbReference>
<gene>
    <name evidence="1" type="ORF">MM01_00017</name>
</gene>
<name>A0A482N5Y0_9CAUD</name>
<accession>A0A482N5Y0</accession>
<evidence type="ECO:0000313" key="1">
    <source>
        <dbReference type="EMBL" id="QBQ80852.1"/>
    </source>
</evidence>
<evidence type="ECO:0000313" key="2">
    <source>
        <dbReference type="Proteomes" id="UP000307356"/>
    </source>
</evidence>
<reference evidence="1 2" key="1">
    <citation type="submission" date="2019-01" db="EMBL/GenBank/DDBJ databases">
        <title>Still something new to discover - new insights into E. coli phage diversity and taxonomy.</title>
        <authorList>
            <person name="Korf I.H.E."/>
            <person name="Adriaennsens E."/>
            <person name="Dreiseikelmann B."/>
            <person name="Kropinski A."/>
            <person name="Nimtz M."/>
            <person name="Meier-Kolthoff J.P."/>
            <person name="Rohde M."/>
            <person name="van Raaij M."/>
            <person name="Wittmann J."/>
        </authorList>
    </citation>
    <scope>NUCLEOTIDE SEQUENCE [LARGE SCALE GENOMIC DNA]</scope>
</reference>
<sequence length="165" mass="16762">MAIRSVALAGMVADTSLYNIDGACVVGGSAAIPVGTVVTVSPDPLIDGHKVVIAGASATLPAYGVVVKSHYETPDGTAKTQEAVNVMTNGRIWARTNLSAKPTFGSAVFVNSSGLIVAGPASDTVFDTGFTFAGGFATAYTASANPIKQDESVDGNIVEIQVKQK</sequence>
<dbReference type="Proteomes" id="UP000307356">
    <property type="component" value="Segment"/>
</dbReference>
<protein>
    <submittedName>
        <fullName evidence="1">Uncharacterized protein</fullName>
    </submittedName>
</protein>